<dbReference type="AlphaFoldDB" id="A0A7N1A6I1"/>
<dbReference type="GO" id="GO:0008104">
    <property type="term" value="P:intracellular protein localization"/>
    <property type="evidence" value="ECO:0007669"/>
    <property type="project" value="TreeGrafter"/>
</dbReference>
<organism evidence="2 3">
    <name type="scientific">Kalanchoe fedtschenkoi</name>
    <name type="common">Lavender scallops</name>
    <name type="synonym">South American air plant</name>
    <dbReference type="NCBI Taxonomy" id="63787"/>
    <lineage>
        <taxon>Eukaryota</taxon>
        <taxon>Viridiplantae</taxon>
        <taxon>Streptophyta</taxon>
        <taxon>Embryophyta</taxon>
        <taxon>Tracheophyta</taxon>
        <taxon>Spermatophyta</taxon>
        <taxon>Magnoliopsida</taxon>
        <taxon>eudicotyledons</taxon>
        <taxon>Gunneridae</taxon>
        <taxon>Pentapetalae</taxon>
        <taxon>Saxifragales</taxon>
        <taxon>Crassulaceae</taxon>
        <taxon>Kalanchoe</taxon>
    </lineage>
</organism>
<dbReference type="EnsemblPlants" id="Kaladp0548s0003.1.v1.1">
    <property type="protein sequence ID" value="Kaladp0548s0003.1.v1.1"/>
    <property type="gene ID" value="Kaladp0548s0003.v1.1"/>
</dbReference>
<dbReference type="PANTHER" id="PTHR21426:SF2">
    <property type="entry name" value="EXOCYST COMPLEX COMPONENT EXO84C"/>
    <property type="match status" value="1"/>
</dbReference>
<accession>A0A7N1A6I1</accession>
<proteinExistence type="predicted"/>
<keyword evidence="1" id="KW-0813">Transport</keyword>
<dbReference type="PANTHER" id="PTHR21426">
    <property type="entry name" value="EXOCYST COMPLEX COMPONENT 8"/>
    <property type="match status" value="1"/>
</dbReference>
<dbReference type="InterPro" id="IPR033961">
    <property type="entry name" value="Exo84"/>
</dbReference>
<dbReference type="GO" id="GO:0006887">
    <property type="term" value="P:exocytosis"/>
    <property type="evidence" value="ECO:0007669"/>
    <property type="project" value="InterPro"/>
</dbReference>
<dbReference type="OMA" id="NDIIACC"/>
<dbReference type="Gramene" id="Kaladp0548s0003.1.v1.1">
    <property type="protein sequence ID" value="Kaladp0548s0003.1.v1.1"/>
    <property type="gene ID" value="Kaladp0548s0003.v1.1"/>
</dbReference>
<dbReference type="EnsemblPlants" id="Kaladp0548s0003.2.v1.1">
    <property type="protein sequence ID" value="Kaladp0548s0003.2.v1.1"/>
    <property type="gene ID" value="Kaladp0548s0003.v1.1"/>
</dbReference>
<evidence type="ECO:0000256" key="1">
    <source>
        <dbReference type="ARBA" id="ARBA00022448"/>
    </source>
</evidence>
<protein>
    <submittedName>
        <fullName evidence="2">Uncharacterized protein</fullName>
    </submittedName>
</protein>
<evidence type="ECO:0000313" key="2">
    <source>
        <dbReference type="EnsemblPlants" id="Kaladp0548s0003.2.v1.1"/>
    </source>
</evidence>
<dbReference type="Proteomes" id="UP000594263">
    <property type="component" value="Unplaced"/>
</dbReference>
<dbReference type="GO" id="GO:0000145">
    <property type="term" value="C:exocyst"/>
    <property type="evidence" value="ECO:0007669"/>
    <property type="project" value="InterPro"/>
</dbReference>
<reference evidence="2" key="1">
    <citation type="submission" date="2021-01" db="UniProtKB">
        <authorList>
            <consortium name="EnsemblPlants"/>
        </authorList>
    </citation>
    <scope>IDENTIFICATION</scope>
</reference>
<keyword evidence="3" id="KW-1185">Reference proteome</keyword>
<sequence>MESQGLKLCKLLLVLLRPYIEEVLELNFRRARRVLLGMDENDESSLVLPCFLPLLSACAPADSSLVESGMRFMYIINGILEQLTPLGISHFGASILTRVSQLFDKYVDDLIKSFSGISEDDTLAEMKGAVLFRAETDAEQLALLGMAYTIADELLPEAMTKKKGNKVVNGDRSCGATESLSPFVSTTIEYKEWKRQIQHSLDKLKDHFCRQYVLAFIYSRDGKTRLDAQIYLTGAGGDLYGDGDSEAMPSLPFQALFAKLKQLATVAGDVLLGKEKLQKILLARLTETVVMWLSDDQEFWGTIEDDSIALQPLGLQQLFIDMHFTVEIARFAGYPSRTVHQLVSAIIARAIACFSARGIDPQSALPEDEWFVQTAKKSINKLMIITSESESSEIEEDHIFIHNEILSEPDDSSPSSLSTLSVTESFYSAENGDMDNPVYSDAES</sequence>
<name>A0A7N1A6I1_KALFE</name>
<dbReference type="Gramene" id="Kaladp0548s0003.2.v1.1">
    <property type="protein sequence ID" value="Kaladp0548s0003.2.v1.1"/>
    <property type="gene ID" value="Kaladp0548s0003.v1.1"/>
</dbReference>
<evidence type="ECO:0000313" key="3">
    <source>
        <dbReference type="Proteomes" id="UP000594263"/>
    </source>
</evidence>
<dbReference type="GO" id="GO:0006893">
    <property type="term" value="P:Golgi to plasma membrane transport"/>
    <property type="evidence" value="ECO:0007669"/>
    <property type="project" value="TreeGrafter"/>
</dbReference>